<sequence>MGKVVWILIGKALQRRSSTTTRRKIRLISFVQVFESFASWIWCSGCTGKLGGRFGDVDWHCSLLHVQSRQQGQYHCIWRLLFSCISG</sequence>
<keyword evidence="2" id="KW-1185">Reference proteome</keyword>
<evidence type="ECO:0000313" key="2">
    <source>
        <dbReference type="Proteomes" id="UP001176961"/>
    </source>
</evidence>
<evidence type="ECO:0000313" key="1">
    <source>
        <dbReference type="EMBL" id="CAJ0597992.1"/>
    </source>
</evidence>
<accession>A0AA36GTF2</accession>
<gene>
    <name evidence="1" type="ORF">CYNAS_LOCUS9975</name>
</gene>
<proteinExistence type="predicted"/>
<name>A0AA36GTF2_CYLNA</name>
<reference evidence="1" key="1">
    <citation type="submission" date="2023-07" db="EMBL/GenBank/DDBJ databases">
        <authorList>
            <consortium name="CYATHOMIX"/>
        </authorList>
    </citation>
    <scope>NUCLEOTIDE SEQUENCE</scope>
    <source>
        <strain evidence="1">N/A</strain>
    </source>
</reference>
<comment type="caution">
    <text evidence="1">The sequence shown here is derived from an EMBL/GenBank/DDBJ whole genome shotgun (WGS) entry which is preliminary data.</text>
</comment>
<protein>
    <submittedName>
        <fullName evidence="1">Uncharacterized protein</fullName>
    </submittedName>
</protein>
<dbReference type="Proteomes" id="UP001176961">
    <property type="component" value="Unassembled WGS sequence"/>
</dbReference>
<dbReference type="EMBL" id="CATQJL010000223">
    <property type="protein sequence ID" value="CAJ0597992.1"/>
    <property type="molecule type" value="Genomic_DNA"/>
</dbReference>
<organism evidence="1 2">
    <name type="scientific">Cylicocyclus nassatus</name>
    <name type="common">Nematode worm</name>
    <dbReference type="NCBI Taxonomy" id="53992"/>
    <lineage>
        <taxon>Eukaryota</taxon>
        <taxon>Metazoa</taxon>
        <taxon>Ecdysozoa</taxon>
        <taxon>Nematoda</taxon>
        <taxon>Chromadorea</taxon>
        <taxon>Rhabditida</taxon>
        <taxon>Rhabditina</taxon>
        <taxon>Rhabditomorpha</taxon>
        <taxon>Strongyloidea</taxon>
        <taxon>Strongylidae</taxon>
        <taxon>Cylicocyclus</taxon>
    </lineage>
</organism>
<dbReference type="AlphaFoldDB" id="A0AA36GTF2"/>